<evidence type="ECO:0000313" key="5">
    <source>
        <dbReference type="Proteomes" id="UP000183788"/>
    </source>
</evidence>
<feature type="signal peptide" evidence="1">
    <location>
        <begin position="1"/>
        <end position="18"/>
    </location>
</feature>
<dbReference type="AlphaFoldDB" id="A0A1K1QTD9"/>
<dbReference type="RefSeq" id="WP_072361685.1">
    <property type="nucleotide sequence ID" value="NZ_CBHWAX010000129.1"/>
</dbReference>
<keyword evidence="1" id="KW-0732">Signal</keyword>
<feature type="domain" description="DUF4440" evidence="2">
    <location>
        <begin position="41"/>
        <end position="149"/>
    </location>
</feature>
<feature type="chain" id="PRO_5012453447" evidence="1">
    <location>
        <begin position="19"/>
        <end position="161"/>
    </location>
</feature>
<dbReference type="InterPro" id="IPR027843">
    <property type="entry name" value="DUF4440"/>
</dbReference>
<dbReference type="Proteomes" id="UP001326715">
    <property type="component" value="Chromosome"/>
</dbReference>
<evidence type="ECO:0000256" key="1">
    <source>
        <dbReference type="SAM" id="SignalP"/>
    </source>
</evidence>
<dbReference type="EMBL" id="FPIZ01000009">
    <property type="protein sequence ID" value="SFW62945.1"/>
    <property type="molecule type" value="Genomic_DNA"/>
</dbReference>
<accession>A0A1K1QTD9</accession>
<evidence type="ECO:0000313" key="6">
    <source>
        <dbReference type="Proteomes" id="UP001326715"/>
    </source>
</evidence>
<evidence type="ECO:0000259" key="2">
    <source>
        <dbReference type="Pfam" id="PF14534"/>
    </source>
</evidence>
<organism evidence="3 5">
    <name type="scientific">Chitinophaga sancti</name>
    <dbReference type="NCBI Taxonomy" id="1004"/>
    <lineage>
        <taxon>Bacteria</taxon>
        <taxon>Pseudomonadati</taxon>
        <taxon>Bacteroidota</taxon>
        <taxon>Chitinophagia</taxon>
        <taxon>Chitinophagales</taxon>
        <taxon>Chitinophagaceae</taxon>
        <taxon>Chitinophaga</taxon>
    </lineage>
</organism>
<dbReference type="Gene3D" id="3.10.450.50">
    <property type="match status" value="1"/>
</dbReference>
<dbReference type="EMBL" id="CP140154">
    <property type="protein sequence ID" value="WQG92542.1"/>
    <property type="molecule type" value="Genomic_DNA"/>
</dbReference>
<keyword evidence="6" id="KW-1185">Reference proteome</keyword>
<dbReference type="Proteomes" id="UP000183788">
    <property type="component" value="Unassembled WGS sequence"/>
</dbReference>
<gene>
    <name evidence="3" type="ORF">SAMN05661012_03022</name>
    <name evidence="4" type="ORF">SR876_13580</name>
</gene>
<protein>
    <submittedName>
        <fullName evidence="4">Nuclear transport factor 2 family protein</fullName>
    </submittedName>
</protein>
<dbReference type="Pfam" id="PF14534">
    <property type="entry name" value="DUF4440"/>
    <property type="match status" value="1"/>
</dbReference>
<dbReference type="SUPFAM" id="SSF54427">
    <property type="entry name" value="NTF2-like"/>
    <property type="match status" value="1"/>
</dbReference>
<reference evidence="3 5" key="1">
    <citation type="submission" date="2016-11" db="EMBL/GenBank/DDBJ databases">
        <authorList>
            <person name="Jaros S."/>
            <person name="Januszkiewicz K."/>
            <person name="Wedrychowicz H."/>
        </authorList>
    </citation>
    <scope>NUCLEOTIDE SEQUENCE [LARGE SCALE GENOMIC DNA]</scope>
    <source>
        <strain evidence="3 5">DSM 784</strain>
    </source>
</reference>
<dbReference type="STRING" id="1004.SAMN05661012_03022"/>
<dbReference type="InterPro" id="IPR032710">
    <property type="entry name" value="NTF2-like_dom_sf"/>
</dbReference>
<proteinExistence type="predicted"/>
<reference evidence="4 6" key="2">
    <citation type="submission" date="2023-11" db="EMBL/GenBank/DDBJ databases">
        <title>MicrobeMod: A computational toolkit for identifying prokaryotic methylation and restriction-modification with nanopore sequencing.</title>
        <authorList>
            <person name="Crits-Christoph A."/>
            <person name="Kang S.C."/>
            <person name="Lee H."/>
            <person name="Ostrov N."/>
        </authorList>
    </citation>
    <scope>NUCLEOTIDE SEQUENCE [LARGE SCALE GENOMIC DNA]</scope>
    <source>
        <strain evidence="4 6">ATCC 23090</strain>
    </source>
</reference>
<evidence type="ECO:0000313" key="3">
    <source>
        <dbReference type="EMBL" id="SFW62945.1"/>
    </source>
</evidence>
<sequence length="161" mass="18090">MKAFLLCCLCLISSHLFAQVADTSALYKAIKTGDSLIFDIGFNTCNLAPYNDIFADDFHFYHDKGGVTVGKAAFIKDMQEGICKQENKVERFLVPGTLQVFPMYNKGVLYGAIENGDHAFYITEKGRPRYQDGIAKFTILWLLVDGKWKASQALSYDHQAK</sequence>
<dbReference type="OrthoDB" id="1357763at2"/>
<evidence type="ECO:0000313" key="4">
    <source>
        <dbReference type="EMBL" id="WQG92542.1"/>
    </source>
</evidence>
<name>A0A1K1QTD9_9BACT</name>